<feature type="transmembrane region" description="Helical" evidence="4">
    <location>
        <begin position="60"/>
        <end position="80"/>
    </location>
</feature>
<name>A0A167WAP3_9FLAO</name>
<feature type="transmembrane region" description="Helical" evidence="4">
    <location>
        <begin position="6"/>
        <end position="23"/>
    </location>
</feature>
<dbReference type="InterPro" id="IPR020449">
    <property type="entry name" value="Tscrpt_reg_AraC-type_HTH"/>
</dbReference>
<evidence type="ECO:0000313" key="7">
    <source>
        <dbReference type="Proteomes" id="UP000077164"/>
    </source>
</evidence>
<evidence type="ECO:0000256" key="3">
    <source>
        <dbReference type="ARBA" id="ARBA00023163"/>
    </source>
</evidence>
<keyword evidence="1" id="KW-0805">Transcription regulation</keyword>
<keyword evidence="2" id="KW-0238">DNA-binding</keyword>
<dbReference type="Pfam" id="PF12833">
    <property type="entry name" value="HTH_18"/>
    <property type="match status" value="1"/>
</dbReference>
<feature type="domain" description="HTH araC/xylS-type" evidence="5">
    <location>
        <begin position="227"/>
        <end position="339"/>
    </location>
</feature>
<feature type="transmembrane region" description="Helical" evidence="4">
    <location>
        <begin position="123"/>
        <end position="141"/>
    </location>
</feature>
<dbReference type="GO" id="GO:0043565">
    <property type="term" value="F:sequence-specific DNA binding"/>
    <property type="evidence" value="ECO:0007669"/>
    <property type="project" value="InterPro"/>
</dbReference>
<protein>
    <submittedName>
        <fullName evidence="6">Transcriptional regulator</fullName>
    </submittedName>
</protein>
<reference evidence="6 7" key="1">
    <citation type="submission" date="2016-03" db="EMBL/GenBank/DDBJ databases">
        <title>Draft genome sequence of Flavobacterium fryxellicola DSM 16209.</title>
        <authorList>
            <person name="Shin S.-K."/>
            <person name="Yi H."/>
        </authorList>
    </citation>
    <scope>NUCLEOTIDE SEQUENCE [LARGE SCALE GENOMIC DNA]</scope>
    <source>
        <strain evidence="6 7">DSM 16209</strain>
    </source>
</reference>
<dbReference type="InterPro" id="IPR009057">
    <property type="entry name" value="Homeodomain-like_sf"/>
</dbReference>
<evidence type="ECO:0000313" key="6">
    <source>
        <dbReference type="EMBL" id="OAB27176.1"/>
    </source>
</evidence>
<proteinExistence type="predicted"/>
<evidence type="ECO:0000259" key="5">
    <source>
        <dbReference type="PROSITE" id="PS01124"/>
    </source>
</evidence>
<dbReference type="RefSeq" id="WP_066081486.1">
    <property type="nucleotide sequence ID" value="NZ_FRDK01000004.1"/>
</dbReference>
<comment type="caution">
    <text evidence="6">The sequence shown here is derived from an EMBL/GenBank/DDBJ whole genome shotgun (WGS) entry which is preliminary data.</text>
</comment>
<dbReference type="STRING" id="249352.SAMN05444395_104185"/>
<dbReference type="Gene3D" id="1.10.10.60">
    <property type="entry name" value="Homeodomain-like"/>
    <property type="match status" value="2"/>
</dbReference>
<dbReference type="EMBL" id="LVJE01000019">
    <property type="protein sequence ID" value="OAB27176.1"/>
    <property type="molecule type" value="Genomic_DNA"/>
</dbReference>
<dbReference type="PANTHER" id="PTHR43280:SF29">
    <property type="entry name" value="ARAC-FAMILY TRANSCRIPTIONAL REGULATOR"/>
    <property type="match status" value="1"/>
</dbReference>
<feature type="transmembrane region" description="Helical" evidence="4">
    <location>
        <begin position="92"/>
        <end position="111"/>
    </location>
</feature>
<keyword evidence="4" id="KW-0472">Membrane</keyword>
<keyword evidence="4" id="KW-1133">Transmembrane helix</keyword>
<evidence type="ECO:0000256" key="4">
    <source>
        <dbReference type="SAM" id="Phobius"/>
    </source>
</evidence>
<dbReference type="OrthoDB" id="9779074at2"/>
<organism evidence="6 7">
    <name type="scientific">Flavobacterium fryxellicola</name>
    <dbReference type="NCBI Taxonomy" id="249352"/>
    <lineage>
        <taxon>Bacteria</taxon>
        <taxon>Pseudomonadati</taxon>
        <taxon>Bacteroidota</taxon>
        <taxon>Flavobacteriia</taxon>
        <taxon>Flavobacteriales</taxon>
        <taxon>Flavobacteriaceae</taxon>
        <taxon>Flavobacterium</taxon>
    </lineage>
</organism>
<dbReference type="GO" id="GO:0003700">
    <property type="term" value="F:DNA-binding transcription factor activity"/>
    <property type="evidence" value="ECO:0007669"/>
    <property type="project" value="InterPro"/>
</dbReference>
<dbReference type="InterPro" id="IPR018060">
    <property type="entry name" value="HTH_AraC"/>
</dbReference>
<feature type="transmembrane region" description="Helical" evidence="4">
    <location>
        <begin position="185"/>
        <end position="205"/>
    </location>
</feature>
<keyword evidence="7" id="KW-1185">Reference proteome</keyword>
<feature type="transmembrane region" description="Helical" evidence="4">
    <location>
        <begin position="30"/>
        <end position="48"/>
    </location>
</feature>
<dbReference type="PANTHER" id="PTHR43280">
    <property type="entry name" value="ARAC-FAMILY TRANSCRIPTIONAL REGULATOR"/>
    <property type="match status" value="1"/>
</dbReference>
<dbReference type="SMART" id="SM00342">
    <property type="entry name" value="HTH_ARAC"/>
    <property type="match status" value="1"/>
</dbReference>
<gene>
    <name evidence="6" type="ORF">FBFR_11590</name>
</gene>
<feature type="transmembrane region" description="Helical" evidence="4">
    <location>
        <begin position="148"/>
        <end position="165"/>
    </location>
</feature>
<sequence length="344" mass="40407">MLKTIQIIALIQGLFVLFILLFNRKVYKKTTFWLLFGSLLSVLLYLIGDDKNNLFIQNTDWFFFDNTLFITFLFLFFRYYKSGEEKFTKIDCLFFLPNVLYFILEIIEIQLLAENLIVEIFEIITELSFIVYLSTILYSILSGKKKLWVIYFVVPIAILFIFSFINDILTIVGLSELPLFTDQNFKTYLLLIVAFLFYFIAFKLLNNDSEIVPKIEISKYKNSNLNSELINKYKADLINAMEIDKLYLNGKLSIQDVSDKLTIPRQYISEVLNEHMNTSFQDFINEYRVEEFINRLKSDQNNHFTLLGIATEVGFNSKSSFNAIFKKFKGLTPTQFKKNLLKIG</sequence>
<dbReference type="SUPFAM" id="SSF46689">
    <property type="entry name" value="Homeodomain-like"/>
    <property type="match status" value="1"/>
</dbReference>
<keyword evidence="3" id="KW-0804">Transcription</keyword>
<keyword evidence="4" id="KW-0812">Transmembrane</keyword>
<dbReference type="Proteomes" id="UP000077164">
    <property type="component" value="Unassembled WGS sequence"/>
</dbReference>
<accession>A0A167WAP3</accession>
<evidence type="ECO:0000256" key="2">
    <source>
        <dbReference type="ARBA" id="ARBA00023125"/>
    </source>
</evidence>
<dbReference type="AlphaFoldDB" id="A0A167WAP3"/>
<evidence type="ECO:0000256" key="1">
    <source>
        <dbReference type="ARBA" id="ARBA00023015"/>
    </source>
</evidence>
<dbReference type="PRINTS" id="PR00032">
    <property type="entry name" value="HTHARAC"/>
</dbReference>
<dbReference type="PROSITE" id="PS01124">
    <property type="entry name" value="HTH_ARAC_FAMILY_2"/>
    <property type="match status" value="1"/>
</dbReference>